<comment type="caution">
    <text evidence="2">The sequence shown here is derived from an EMBL/GenBank/DDBJ whole genome shotgun (WGS) entry which is preliminary data.</text>
</comment>
<dbReference type="SUPFAM" id="SSF160719">
    <property type="entry name" value="gpW/gp25-like"/>
    <property type="match status" value="1"/>
</dbReference>
<accession>A0AAD2AZ02</accession>
<reference evidence="2 3" key="1">
    <citation type="submission" date="2023-07" db="EMBL/GenBank/DDBJ databases">
        <authorList>
            <person name="Peeters C."/>
        </authorList>
    </citation>
    <scope>NUCLEOTIDE SEQUENCE [LARGE SCALE GENOMIC DNA]</scope>
    <source>
        <strain evidence="2 3">LMG 18091</strain>
    </source>
</reference>
<dbReference type="Pfam" id="PF04965">
    <property type="entry name" value="GPW_gp25"/>
    <property type="match status" value="1"/>
</dbReference>
<evidence type="ECO:0000313" key="3">
    <source>
        <dbReference type="Proteomes" id="UP001189915"/>
    </source>
</evidence>
<sequence>MSGMNNTTGCAVGDVAHIRQAVRDILTTPIGSRLMRRDYGSLIPELIDQPANPATRLRLMSASVSALVRWEPRIRIASVRFSVGADGSAALDIEADRVDGPRGEALGTLSVPLRSV</sequence>
<evidence type="ECO:0000313" key="2">
    <source>
        <dbReference type="EMBL" id="CAJ0696037.1"/>
    </source>
</evidence>
<dbReference type="AlphaFoldDB" id="A0AAD2AZ02"/>
<name>A0AAD2AZ02_9RALS</name>
<evidence type="ECO:0000259" key="1">
    <source>
        <dbReference type="Pfam" id="PF04965"/>
    </source>
</evidence>
<proteinExistence type="predicted"/>
<dbReference type="InterPro" id="IPR007048">
    <property type="entry name" value="IraD/Gp25-like"/>
</dbReference>
<organism evidence="2 3">
    <name type="scientific">Ralstonia wenshanensis</name>
    <dbReference type="NCBI Taxonomy" id="2842456"/>
    <lineage>
        <taxon>Bacteria</taxon>
        <taxon>Pseudomonadati</taxon>
        <taxon>Pseudomonadota</taxon>
        <taxon>Betaproteobacteria</taxon>
        <taxon>Burkholderiales</taxon>
        <taxon>Burkholderiaceae</taxon>
        <taxon>Ralstonia</taxon>
    </lineage>
</organism>
<keyword evidence="3" id="KW-1185">Reference proteome</keyword>
<protein>
    <recommendedName>
        <fullName evidence="1">IraD/Gp25-like domain-containing protein</fullName>
    </recommendedName>
</protein>
<dbReference type="RefSeq" id="WP_316869829.1">
    <property type="nucleotide sequence ID" value="NZ_CATWAF010000003.1"/>
</dbReference>
<dbReference type="EMBL" id="CATWAF010000003">
    <property type="protein sequence ID" value="CAJ0696037.1"/>
    <property type="molecule type" value="Genomic_DNA"/>
</dbReference>
<gene>
    <name evidence="2" type="ORF">LMG18091_02214</name>
</gene>
<dbReference type="Proteomes" id="UP001189915">
    <property type="component" value="Unassembled WGS sequence"/>
</dbReference>
<dbReference type="Gene3D" id="3.10.450.40">
    <property type="match status" value="1"/>
</dbReference>
<feature type="domain" description="IraD/Gp25-like" evidence="1">
    <location>
        <begin position="16"/>
        <end position="94"/>
    </location>
</feature>